<dbReference type="Pfam" id="PF14368">
    <property type="entry name" value="LTP_2"/>
    <property type="match status" value="1"/>
</dbReference>
<keyword evidence="3" id="KW-1015">Disulfide bond</keyword>
<feature type="signal peptide" evidence="5">
    <location>
        <begin position="1"/>
        <end position="25"/>
    </location>
</feature>
<feature type="domain" description="Bifunctional inhibitor/plant lipid transfer protein/seed storage helical" evidence="6">
    <location>
        <begin position="16"/>
        <end position="112"/>
    </location>
</feature>
<organism evidence="7 8">
    <name type="scientific">Eleusine coracana subsp. coracana</name>
    <dbReference type="NCBI Taxonomy" id="191504"/>
    <lineage>
        <taxon>Eukaryota</taxon>
        <taxon>Viridiplantae</taxon>
        <taxon>Streptophyta</taxon>
        <taxon>Embryophyta</taxon>
        <taxon>Tracheophyta</taxon>
        <taxon>Spermatophyta</taxon>
        <taxon>Magnoliopsida</taxon>
        <taxon>Liliopsida</taxon>
        <taxon>Poales</taxon>
        <taxon>Poaceae</taxon>
        <taxon>PACMAD clade</taxon>
        <taxon>Chloridoideae</taxon>
        <taxon>Cynodonteae</taxon>
        <taxon>Eleusininae</taxon>
        <taxon>Eleusine</taxon>
    </lineage>
</organism>
<evidence type="ECO:0000256" key="2">
    <source>
        <dbReference type="ARBA" id="ARBA00022729"/>
    </source>
</evidence>
<evidence type="ECO:0000256" key="5">
    <source>
        <dbReference type="SAM" id="SignalP"/>
    </source>
</evidence>
<keyword evidence="8" id="KW-1185">Reference proteome</keyword>
<dbReference type="InterPro" id="IPR016140">
    <property type="entry name" value="Bifunc_inhib/LTP/seed_store"/>
</dbReference>
<dbReference type="EMBL" id="BQKI01000077">
    <property type="protein sequence ID" value="GJN24675.1"/>
    <property type="molecule type" value="Genomic_DNA"/>
</dbReference>
<dbReference type="CDD" id="cd00010">
    <property type="entry name" value="AAI_LTSS"/>
    <property type="match status" value="1"/>
</dbReference>
<evidence type="ECO:0000259" key="6">
    <source>
        <dbReference type="Pfam" id="PF14368"/>
    </source>
</evidence>
<evidence type="ECO:0000256" key="3">
    <source>
        <dbReference type="ARBA" id="ARBA00023157"/>
    </source>
</evidence>
<evidence type="ECO:0000313" key="8">
    <source>
        <dbReference type="Proteomes" id="UP001054889"/>
    </source>
</evidence>
<gene>
    <name evidence="7" type="primary">gb12429</name>
    <name evidence="7" type="ORF">PR202_gb12429</name>
</gene>
<dbReference type="PANTHER" id="PTHR33044">
    <property type="entry name" value="BIFUNCTIONAL INHIBITOR/LIPID-TRANSFER PROTEIN/SEED STORAGE 2S ALBUMIN SUPERFAMILY PROTEIN-RELATED"/>
    <property type="match status" value="1"/>
</dbReference>
<name>A0AAV5ER30_ELECO</name>
<reference evidence="7" key="1">
    <citation type="journal article" date="2018" name="DNA Res.">
        <title>Multiple hybrid de novo genome assembly of finger millet, an orphan allotetraploid crop.</title>
        <authorList>
            <person name="Hatakeyama M."/>
            <person name="Aluri S."/>
            <person name="Balachadran M.T."/>
            <person name="Sivarajan S.R."/>
            <person name="Patrignani A."/>
            <person name="Gruter S."/>
            <person name="Poveda L."/>
            <person name="Shimizu-Inatsugi R."/>
            <person name="Baeten J."/>
            <person name="Francoijs K.J."/>
            <person name="Nataraja K.N."/>
            <person name="Reddy Y.A.N."/>
            <person name="Phadnis S."/>
            <person name="Ravikumar R.L."/>
            <person name="Schlapbach R."/>
            <person name="Sreeman S.M."/>
            <person name="Shimizu K.K."/>
        </authorList>
    </citation>
    <scope>NUCLEOTIDE SEQUENCE</scope>
</reference>
<comment type="caution">
    <text evidence="7">The sequence shown here is derived from an EMBL/GenBank/DDBJ whole genome shotgun (WGS) entry which is preliminary data.</text>
</comment>
<sequence>MGMETIKLLAALAAVIALRASPASGQAPPAASCTTSLLTSFTPCFNFLTNSSNGAAPTAECCRSLAALTNASTGCACLVLTGNVPLAGVPINRTLAVTLPKACNSMAVPLQCRDTSTQMPAPGPVAVAPSMPPPIPTTPESEAPVSQGQTRPAVLPSSAWRTGSHVSGTAAFVVLLAAAATLV</sequence>
<dbReference type="SUPFAM" id="SSF47699">
    <property type="entry name" value="Bifunctional inhibitor/lipid-transfer protein/seed storage 2S albumin"/>
    <property type="match status" value="1"/>
</dbReference>
<dbReference type="InterPro" id="IPR036312">
    <property type="entry name" value="Bifun_inhib/LTP/seed_sf"/>
</dbReference>
<accession>A0AAV5ER30</accession>
<keyword evidence="4" id="KW-0325">Glycoprotein</keyword>
<dbReference type="Proteomes" id="UP001054889">
    <property type="component" value="Unassembled WGS sequence"/>
</dbReference>
<evidence type="ECO:0000256" key="4">
    <source>
        <dbReference type="ARBA" id="ARBA00023180"/>
    </source>
</evidence>
<comment type="similarity">
    <text evidence="1">Belongs to the plant LTP family.</text>
</comment>
<evidence type="ECO:0000313" key="7">
    <source>
        <dbReference type="EMBL" id="GJN24675.1"/>
    </source>
</evidence>
<feature type="chain" id="PRO_5043652311" description="Bifunctional inhibitor/plant lipid transfer protein/seed storage helical domain-containing protein" evidence="5">
    <location>
        <begin position="26"/>
        <end position="183"/>
    </location>
</feature>
<proteinExistence type="inferred from homology"/>
<dbReference type="AlphaFoldDB" id="A0AAV5ER30"/>
<evidence type="ECO:0000256" key="1">
    <source>
        <dbReference type="ARBA" id="ARBA00009748"/>
    </source>
</evidence>
<dbReference type="InterPro" id="IPR043325">
    <property type="entry name" value="LTSS"/>
</dbReference>
<protein>
    <recommendedName>
        <fullName evidence="6">Bifunctional inhibitor/plant lipid transfer protein/seed storage helical domain-containing protein</fullName>
    </recommendedName>
</protein>
<keyword evidence="2 5" id="KW-0732">Signal</keyword>
<dbReference type="Gene3D" id="1.10.110.10">
    <property type="entry name" value="Plant lipid-transfer and hydrophobic proteins"/>
    <property type="match status" value="1"/>
</dbReference>
<reference evidence="7" key="2">
    <citation type="submission" date="2021-12" db="EMBL/GenBank/DDBJ databases">
        <title>Resequencing data analysis of finger millet.</title>
        <authorList>
            <person name="Hatakeyama M."/>
            <person name="Aluri S."/>
            <person name="Balachadran M.T."/>
            <person name="Sivarajan S.R."/>
            <person name="Poveda L."/>
            <person name="Shimizu-Inatsugi R."/>
            <person name="Schlapbach R."/>
            <person name="Sreeman S.M."/>
            <person name="Shimizu K.K."/>
        </authorList>
    </citation>
    <scope>NUCLEOTIDE SEQUENCE</scope>
</reference>